<reference evidence="1 2" key="1">
    <citation type="submission" date="2014-12" db="EMBL/GenBank/DDBJ databases">
        <title>Draft genome sequences of 10 type strains of Lactococcus.</title>
        <authorList>
            <person name="Sun Z."/>
            <person name="Zhong Z."/>
            <person name="Liu W."/>
            <person name="Zhang W."/>
            <person name="Zhang H."/>
        </authorList>
    </citation>
    <scope>NUCLEOTIDE SEQUENCE [LARGE SCALE GENOMIC DNA]</scope>
    <source>
        <strain evidence="1 2">DSM 22330</strain>
    </source>
</reference>
<sequence length="52" mass="5862">MEWIVKKKQLSNDKVLVNLEITVTKNGELIMSLVGDEVILKNGYEISINSLT</sequence>
<evidence type="ECO:0000313" key="1">
    <source>
        <dbReference type="EMBL" id="PCS04081.1"/>
    </source>
</evidence>
<accession>A0ABX4I7Y5</accession>
<dbReference type="RefSeq" id="WP_167362584.1">
    <property type="nucleotide sequence ID" value="NZ_FPKS01000005.1"/>
</dbReference>
<gene>
    <name evidence="1" type="ORF">RR45_GL001672</name>
</gene>
<comment type="caution">
    <text evidence="1">The sequence shown here is derived from an EMBL/GenBank/DDBJ whole genome shotgun (WGS) entry which is preliminary data.</text>
</comment>
<proteinExistence type="predicted"/>
<organism evidence="1 2">
    <name type="scientific">Pseudolactococcus chungangensis CAU 28 = DSM 22330</name>
    <dbReference type="NCBI Taxonomy" id="1122154"/>
    <lineage>
        <taxon>Bacteria</taxon>
        <taxon>Bacillati</taxon>
        <taxon>Bacillota</taxon>
        <taxon>Bacilli</taxon>
        <taxon>Lactobacillales</taxon>
        <taxon>Streptococcaceae</taxon>
        <taxon>Pseudolactococcus</taxon>
    </lineage>
</organism>
<dbReference type="EMBL" id="JXJT01000005">
    <property type="protein sequence ID" value="PCS04081.1"/>
    <property type="molecule type" value="Genomic_DNA"/>
</dbReference>
<keyword evidence="2" id="KW-1185">Reference proteome</keyword>
<evidence type="ECO:0000313" key="2">
    <source>
        <dbReference type="Proteomes" id="UP000218979"/>
    </source>
</evidence>
<dbReference type="Proteomes" id="UP000218979">
    <property type="component" value="Unassembled WGS sequence"/>
</dbReference>
<protein>
    <submittedName>
        <fullName evidence="1">Uncharacterized protein</fullName>
    </submittedName>
</protein>
<name>A0ABX4I7Y5_9LACT</name>